<sequence length="508" mass="58270">MNNYWKIRLKNMDPLRIADDKSSQHGQTDTLRYIPGSALRGYVMSELAKQAEFETWKPAFFNGQIRFMNAYLTVNGKELIPSLKGFFEDKTPCIDKKEIQNVIEKDVEPGYKRASLGSYCYVEGDCICYTGLELSEDININMGRTSERNVFRSQYLRKGQNFTGYVSMTDDIDVELREAVLEVLSKEIRVGNRRSGGYGTCCTVLEAMNGAAPYGEVRTQKSSKEFYLVLLSNLVMRSELGELCGLNLDELAERLGCDKLELKRCATSTAQIYGYNRIWKGTIPSANMYEAGSVFCLIADQEIPEENFRRVETEGLGIRTVEGFGQVAFMEGFGQIIYKKPMEKMAEQVETVQTPEKSKIHAEEDCRLAARGLLQHRIERGMERYVVEHTDELRGITSSQLGVIASMCISCQYKPEKAEWKLGSFLVHSKEKTERYKKQDNKKKPDSYHRYLEKMLNSDLFELLEIDGKKVMGIPADQLFEPDEQIRYKLQLMERQIRYANREGRNHG</sequence>
<proteinExistence type="predicted"/>
<protein>
    <recommendedName>
        <fullName evidence="3">CRISPR-associated protein</fullName>
    </recommendedName>
</protein>
<name>A0AAW3X1C4_9CLOT</name>
<dbReference type="AlphaFoldDB" id="A0AAW3X1C4"/>
<evidence type="ECO:0008006" key="3">
    <source>
        <dbReference type="Google" id="ProtNLM"/>
    </source>
</evidence>
<accession>A0AAW3X1C4</accession>
<reference evidence="1 2" key="1">
    <citation type="submission" date="2020-08" db="EMBL/GenBank/DDBJ databases">
        <title>Genome public.</title>
        <authorList>
            <person name="Liu C."/>
            <person name="Sun Q."/>
        </authorList>
    </citation>
    <scope>NUCLEOTIDE SEQUENCE [LARGE SCALE GENOMIC DNA]</scope>
    <source>
        <strain evidence="1 2">BX14</strain>
    </source>
</reference>
<dbReference type="Proteomes" id="UP000653904">
    <property type="component" value="Unassembled WGS sequence"/>
</dbReference>
<evidence type="ECO:0000313" key="1">
    <source>
        <dbReference type="EMBL" id="MBC5656537.1"/>
    </source>
</evidence>
<keyword evidence="2" id="KW-1185">Reference proteome</keyword>
<evidence type="ECO:0000313" key="2">
    <source>
        <dbReference type="Proteomes" id="UP000653904"/>
    </source>
</evidence>
<comment type="caution">
    <text evidence="1">The sequence shown here is derived from an EMBL/GenBank/DDBJ whole genome shotgun (WGS) entry which is preliminary data.</text>
</comment>
<organism evidence="1 2">
    <name type="scientific">Clostridium segne</name>
    <dbReference type="NCBI Taxonomy" id="2763038"/>
    <lineage>
        <taxon>Bacteria</taxon>
        <taxon>Bacillati</taxon>
        <taxon>Bacillota</taxon>
        <taxon>Clostridia</taxon>
        <taxon>Eubacteriales</taxon>
        <taxon>Clostridiaceae</taxon>
        <taxon>Clostridium</taxon>
    </lineage>
</organism>
<gene>
    <name evidence="1" type="ORF">H8S19_05545</name>
</gene>
<dbReference type="EMBL" id="JACOOW010000006">
    <property type="protein sequence ID" value="MBC5656537.1"/>
    <property type="molecule type" value="Genomic_DNA"/>
</dbReference>
<dbReference type="RefSeq" id="WP_118652364.1">
    <property type="nucleotide sequence ID" value="NZ_JACOOW010000006.1"/>
</dbReference>